<dbReference type="AlphaFoldDB" id="A0A8J2L0X7"/>
<dbReference type="InterPro" id="IPR000215">
    <property type="entry name" value="Serpin_fam"/>
</dbReference>
<evidence type="ECO:0000256" key="3">
    <source>
        <dbReference type="SAM" id="SignalP"/>
    </source>
</evidence>
<evidence type="ECO:0000259" key="4">
    <source>
        <dbReference type="SMART" id="SM00093"/>
    </source>
</evidence>
<comment type="caution">
    <text evidence="5">The sequence shown here is derived from an EMBL/GenBank/DDBJ whole genome shotgun (WGS) entry which is preliminary data.</text>
</comment>
<dbReference type="EMBL" id="CAJVCH010541506">
    <property type="protein sequence ID" value="CAG7826892.1"/>
    <property type="molecule type" value="Genomic_DNA"/>
</dbReference>
<dbReference type="PROSITE" id="PS00284">
    <property type="entry name" value="SERPIN"/>
    <property type="match status" value="1"/>
</dbReference>
<dbReference type="PANTHER" id="PTHR11461:SF211">
    <property type="entry name" value="GH10112P-RELATED"/>
    <property type="match status" value="1"/>
</dbReference>
<dbReference type="Proteomes" id="UP000708208">
    <property type="component" value="Unassembled WGS sequence"/>
</dbReference>
<evidence type="ECO:0000313" key="5">
    <source>
        <dbReference type="EMBL" id="CAG7826892.1"/>
    </source>
</evidence>
<comment type="similarity">
    <text evidence="1 2">Belongs to the serpin family.</text>
</comment>
<evidence type="ECO:0000256" key="2">
    <source>
        <dbReference type="RuleBase" id="RU000411"/>
    </source>
</evidence>
<gene>
    <name evidence="5" type="ORF">AFUS01_LOCUS36922</name>
</gene>
<proteinExistence type="inferred from homology"/>
<keyword evidence="3" id="KW-0732">Signal</keyword>
<feature type="domain" description="Serpin" evidence="4">
    <location>
        <begin position="63"/>
        <end position="425"/>
    </location>
</feature>
<protein>
    <recommendedName>
        <fullName evidence="4">Serpin domain-containing protein</fullName>
    </recommendedName>
</protein>
<feature type="chain" id="PRO_5035170719" description="Serpin domain-containing protein" evidence="3">
    <location>
        <begin position="27"/>
        <end position="432"/>
    </location>
</feature>
<dbReference type="InterPro" id="IPR023796">
    <property type="entry name" value="Serpin_dom"/>
</dbReference>
<sequence length="432" mass="48354">MGSLLLNTQRTLFVSFLVTIFTLSDSQIQYTEANLHNRRATPLSRIEPTQAKPPSHPVYDFARNLFLETTELNFNKEENVLISPFSIRAILGLTYLAANGRTAQEIRDALQFSSEPERLISGLGKHMQQTQAQAGQSFLFKVGNGIFIQEGAMLNKTYSDIALNKLYSKVTNVDFRNTKKATREINDWVRRVTANKIPDLLPPSSLSPETSIFLGNALYFSGQWEKPFDGSVPEMESKFKLISGKEITTPMMQIESTFGYAYISALQSVGISIPFKDHRFEFIILKPDGSLRELENLMKTYPLNNLASDIKAYKRNVVLKMPKFKLDVNYDLVNVMRQLGINSLFDPSLVDLSGLTKGGEHHKVSRIIHRTSLDVNEDGATAAAASGVEIYPISSPSIFAVDKPFVFMINDRLTGPVLLGHLVNPLESSMTY</sequence>
<keyword evidence="6" id="KW-1185">Reference proteome</keyword>
<dbReference type="GO" id="GO:0005615">
    <property type="term" value="C:extracellular space"/>
    <property type="evidence" value="ECO:0007669"/>
    <property type="project" value="InterPro"/>
</dbReference>
<dbReference type="CDD" id="cd00172">
    <property type="entry name" value="serpin"/>
    <property type="match status" value="1"/>
</dbReference>
<dbReference type="OrthoDB" id="9518664at2759"/>
<dbReference type="GO" id="GO:0004867">
    <property type="term" value="F:serine-type endopeptidase inhibitor activity"/>
    <property type="evidence" value="ECO:0007669"/>
    <property type="project" value="InterPro"/>
</dbReference>
<feature type="signal peptide" evidence="3">
    <location>
        <begin position="1"/>
        <end position="26"/>
    </location>
</feature>
<dbReference type="Pfam" id="PF00079">
    <property type="entry name" value="Serpin"/>
    <property type="match status" value="1"/>
</dbReference>
<accession>A0A8J2L0X7</accession>
<name>A0A8J2L0X7_9HEXA</name>
<organism evidence="5 6">
    <name type="scientific">Allacma fusca</name>
    <dbReference type="NCBI Taxonomy" id="39272"/>
    <lineage>
        <taxon>Eukaryota</taxon>
        <taxon>Metazoa</taxon>
        <taxon>Ecdysozoa</taxon>
        <taxon>Arthropoda</taxon>
        <taxon>Hexapoda</taxon>
        <taxon>Collembola</taxon>
        <taxon>Symphypleona</taxon>
        <taxon>Sminthuridae</taxon>
        <taxon>Allacma</taxon>
    </lineage>
</organism>
<dbReference type="PANTHER" id="PTHR11461">
    <property type="entry name" value="SERINE PROTEASE INHIBITOR, SERPIN"/>
    <property type="match status" value="1"/>
</dbReference>
<reference evidence="5" key="1">
    <citation type="submission" date="2021-06" db="EMBL/GenBank/DDBJ databases">
        <authorList>
            <person name="Hodson N. C."/>
            <person name="Mongue J. A."/>
            <person name="Jaron S. K."/>
        </authorList>
    </citation>
    <scope>NUCLEOTIDE SEQUENCE</scope>
</reference>
<evidence type="ECO:0000313" key="6">
    <source>
        <dbReference type="Proteomes" id="UP000708208"/>
    </source>
</evidence>
<dbReference type="SMART" id="SM00093">
    <property type="entry name" value="SERPIN"/>
    <property type="match status" value="1"/>
</dbReference>
<dbReference type="InterPro" id="IPR023795">
    <property type="entry name" value="Serpin_CS"/>
</dbReference>
<evidence type="ECO:0000256" key="1">
    <source>
        <dbReference type="ARBA" id="ARBA00009500"/>
    </source>
</evidence>